<evidence type="ECO:0000313" key="3">
    <source>
        <dbReference type="EMBL" id="KGK98009.1"/>
    </source>
</evidence>
<feature type="domain" description="DUF7308" evidence="2">
    <location>
        <begin position="270"/>
        <end position="472"/>
    </location>
</feature>
<dbReference type="OrthoDB" id="148042at2157"/>
<keyword evidence="4" id="KW-1185">Reference proteome</keyword>
<dbReference type="RefSeq" id="WP_048195215.1">
    <property type="nucleotide sequence ID" value="NZ_CAAGSM010000001.1"/>
</dbReference>
<keyword evidence="1" id="KW-1133">Transmembrane helix</keyword>
<dbReference type="Proteomes" id="UP000029859">
    <property type="component" value="Unassembled WGS sequence"/>
</dbReference>
<proteinExistence type="predicted"/>
<dbReference type="Pfam" id="PF23985">
    <property type="entry name" value="DUF7308"/>
    <property type="match status" value="1"/>
</dbReference>
<sequence>MRDKQSLFESCEAVSAVVGFMLAFSLAIVAISAMLVYSVPVIFDMQDYAQVQRVEQGFTILDSRISKVALGESPLQTTSVSLMGGTVDVNSDDSDESKITIIITNNSMVIDEFNCSLGTIEYKNNDRTVAYEGGGVWSDYGSEGGTVMISPPEFHYNGVTLTLPIIDLNGQSSSSGDGDIDITVTSDNEPTILYPIPNSPRENPVTYEQIDVYIKSQYYKAWADYADSLTYASATGIDSNKTAIIHFCTEPPQGTFDMPYEFRVGMVNASEEKPIYDLHFYLEAAGSNHQFSPADQEIVATAGSRTLSYIFKKENGIHVWVTYVDTEVGYAEKWYCVNPIPILEKEIEVVELDKDGNVKKVKTVDKQYANLNLTDDSFYMKYKDDQGTYYDEYDSVSPDFSWNLTGPTTELPNYEIEYNSNNTLTINDLTQHYIKLMTKDGSIKFRTNVNPKDGTMQDTVDYDTSKLILNYDPLGNYITYLHVTENELDVTID</sequence>
<dbReference type="InterPro" id="IPR055732">
    <property type="entry name" value="DUF7308"/>
</dbReference>
<evidence type="ECO:0000259" key="2">
    <source>
        <dbReference type="Pfam" id="PF23985"/>
    </source>
</evidence>
<accession>A0A099SZ94</accession>
<name>A0A099SZ94_METMT</name>
<dbReference type="AlphaFoldDB" id="A0A099SZ94"/>
<dbReference type="InterPro" id="IPR055713">
    <property type="entry name" value="DUF7289"/>
</dbReference>
<dbReference type="EMBL" id="JRHO01000014">
    <property type="protein sequence ID" value="KGK98009.1"/>
    <property type="molecule type" value="Genomic_DNA"/>
</dbReference>
<gene>
    <name evidence="3" type="ORF">LI82_09685</name>
</gene>
<keyword evidence="1" id="KW-0812">Transmembrane</keyword>
<evidence type="ECO:0000256" key="1">
    <source>
        <dbReference type="SAM" id="Phobius"/>
    </source>
</evidence>
<keyword evidence="1" id="KW-0472">Membrane</keyword>
<reference evidence="3 4" key="1">
    <citation type="submission" date="2014-09" db="EMBL/GenBank/DDBJ databases">
        <title>Draft genome sequence of an obligately methylotrophic methanogen, Methanococcoides methylutens, isolated from marine sediment.</title>
        <authorList>
            <person name="Guan Y."/>
            <person name="Ngugi D.K."/>
            <person name="Blom J."/>
            <person name="Ali S."/>
            <person name="Ferry J.G."/>
            <person name="Stingl U."/>
        </authorList>
    </citation>
    <scope>NUCLEOTIDE SEQUENCE [LARGE SCALE GENOMIC DNA]</scope>
    <source>
        <strain evidence="3 4">DSM 2657</strain>
    </source>
</reference>
<protein>
    <recommendedName>
        <fullName evidence="2">DUF7308 domain-containing protein</fullName>
    </recommendedName>
</protein>
<evidence type="ECO:0000313" key="4">
    <source>
        <dbReference type="Proteomes" id="UP000029859"/>
    </source>
</evidence>
<comment type="caution">
    <text evidence="3">The sequence shown here is derived from an EMBL/GenBank/DDBJ whole genome shotgun (WGS) entry which is preliminary data.</text>
</comment>
<organism evidence="3 4">
    <name type="scientific">Methanococcoides methylutens</name>
    <dbReference type="NCBI Taxonomy" id="2226"/>
    <lineage>
        <taxon>Archaea</taxon>
        <taxon>Methanobacteriati</taxon>
        <taxon>Methanobacteriota</taxon>
        <taxon>Stenosarchaea group</taxon>
        <taxon>Methanomicrobia</taxon>
        <taxon>Methanosarcinales</taxon>
        <taxon>Methanosarcinaceae</taxon>
        <taxon>Methanococcoides</taxon>
    </lineage>
</organism>
<feature type="transmembrane region" description="Helical" evidence="1">
    <location>
        <begin position="12"/>
        <end position="37"/>
    </location>
</feature>
<dbReference type="Pfam" id="PF23960">
    <property type="entry name" value="DUF7289"/>
    <property type="match status" value="1"/>
</dbReference>